<feature type="region of interest" description="Disordered" evidence="1">
    <location>
        <begin position="58"/>
        <end position="97"/>
    </location>
</feature>
<evidence type="ECO:0000313" key="3">
    <source>
        <dbReference type="Proteomes" id="UP000198243"/>
    </source>
</evidence>
<dbReference type="EMBL" id="LT607412">
    <property type="protein sequence ID" value="SCF04172.1"/>
    <property type="molecule type" value="Genomic_DNA"/>
</dbReference>
<protein>
    <recommendedName>
        <fullName evidence="4">Short chain dehydrogenase</fullName>
    </recommendedName>
</protein>
<organism evidence="2 3">
    <name type="scientific">Micromonospora coriariae</name>
    <dbReference type="NCBI Taxonomy" id="285665"/>
    <lineage>
        <taxon>Bacteria</taxon>
        <taxon>Bacillati</taxon>
        <taxon>Actinomycetota</taxon>
        <taxon>Actinomycetes</taxon>
        <taxon>Micromonosporales</taxon>
        <taxon>Micromonosporaceae</taxon>
        <taxon>Micromonospora</taxon>
    </lineage>
</organism>
<dbReference type="Gene3D" id="3.40.50.720">
    <property type="entry name" value="NAD(P)-binding Rossmann-like Domain"/>
    <property type="match status" value="1"/>
</dbReference>
<evidence type="ECO:0000256" key="1">
    <source>
        <dbReference type="SAM" id="MobiDB-lite"/>
    </source>
</evidence>
<evidence type="ECO:0000313" key="2">
    <source>
        <dbReference type="EMBL" id="SCF04172.1"/>
    </source>
</evidence>
<evidence type="ECO:0008006" key="4">
    <source>
        <dbReference type="Google" id="ProtNLM"/>
    </source>
</evidence>
<dbReference type="AlphaFoldDB" id="A0A1C4X6W4"/>
<proteinExistence type="predicted"/>
<dbReference type="SUPFAM" id="SSF51735">
    <property type="entry name" value="NAD(P)-binding Rossmann-fold domains"/>
    <property type="match status" value="1"/>
</dbReference>
<keyword evidence="3" id="KW-1185">Reference proteome</keyword>
<sequence length="97" mass="10882">MRATLDRFGQLDVLVNNAGRAVVGAVEEVSDAQLRERPCNAVAGDLLSIEVEAGIRAPRRPTSPFSKRRGIPTWRRRWTRTAGNREESARSHLSRCR</sequence>
<reference evidence="3" key="1">
    <citation type="submission" date="2016-06" db="EMBL/GenBank/DDBJ databases">
        <authorList>
            <person name="Varghese N."/>
            <person name="Submissions Spin"/>
        </authorList>
    </citation>
    <scope>NUCLEOTIDE SEQUENCE [LARGE SCALE GENOMIC DNA]</scope>
    <source>
        <strain evidence="3">DSM 44875</strain>
    </source>
</reference>
<feature type="compositionally biased region" description="Basic residues" evidence="1">
    <location>
        <begin position="66"/>
        <end position="79"/>
    </location>
</feature>
<gene>
    <name evidence="2" type="ORF">GA0070607_4766</name>
</gene>
<accession>A0A1C4X6W4</accession>
<dbReference type="InterPro" id="IPR036291">
    <property type="entry name" value="NAD(P)-bd_dom_sf"/>
</dbReference>
<dbReference type="Proteomes" id="UP000198243">
    <property type="component" value="Chromosome I"/>
</dbReference>
<name>A0A1C4X6W4_9ACTN</name>